<dbReference type="RefSeq" id="XP_060282219.1">
    <property type="nucleotide sequence ID" value="XM_060422002.1"/>
</dbReference>
<proteinExistence type="predicted"/>
<gene>
    <name evidence="3" type="ORF">QBC33DRAFT_123444</name>
</gene>
<keyword evidence="1" id="KW-0677">Repeat</keyword>
<reference evidence="3" key="1">
    <citation type="submission" date="2023-06" db="EMBL/GenBank/DDBJ databases">
        <title>Genome-scale phylogeny and comparative genomics of the fungal order Sordariales.</title>
        <authorList>
            <consortium name="Lawrence Berkeley National Laboratory"/>
            <person name="Hensen N."/>
            <person name="Bonometti L."/>
            <person name="Westerberg I."/>
            <person name="Brannstrom I.O."/>
            <person name="Guillou S."/>
            <person name="Cros-Aarteil S."/>
            <person name="Calhoun S."/>
            <person name="Haridas S."/>
            <person name="Kuo A."/>
            <person name="Mondo S."/>
            <person name="Pangilinan J."/>
            <person name="Riley R."/>
            <person name="Labutti K."/>
            <person name="Andreopoulos B."/>
            <person name="Lipzen A."/>
            <person name="Chen C."/>
            <person name="Yanf M."/>
            <person name="Daum C."/>
            <person name="Ng V."/>
            <person name="Clum A."/>
            <person name="Steindorff A."/>
            <person name="Ohm R."/>
            <person name="Martin F."/>
            <person name="Silar P."/>
            <person name="Natvig D."/>
            <person name="Lalanne C."/>
            <person name="Gautier V."/>
            <person name="Ament-Velasquez S.L."/>
            <person name="Kruys A."/>
            <person name="Hutchinson M.I."/>
            <person name="Powell A.J."/>
            <person name="Barry K."/>
            <person name="Miller A.N."/>
            <person name="Grigoriev I.V."/>
            <person name="Debuchy R."/>
            <person name="Gladieux P."/>
            <person name="Thoren M.H."/>
            <person name="Johannesson H."/>
        </authorList>
    </citation>
    <scope>NUCLEOTIDE SEQUENCE</scope>
    <source>
        <strain evidence="3">8032-3</strain>
    </source>
</reference>
<evidence type="ECO:0000313" key="3">
    <source>
        <dbReference type="EMBL" id="KAK1766006.1"/>
    </source>
</evidence>
<dbReference type="InterPro" id="IPR036770">
    <property type="entry name" value="Ankyrin_rpt-contain_sf"/>
</dbReference>
<dbReference type="InterPro" id="IPR050889">
    <property type="entry name" value="Dendritic_Spine_Reg/Scaffold"/>
</dbReference>
<dbReference type="SUPFAM" id="SSF48403">
    <property type="entry name" value="Ankyrin repeat"/>
    <property type="match status" value="1"/>
</dbReference>
<dbReference type="AlphaFoldDB" id="A0AAJ0BXB9"/>
<dbReference type="EMBL" id="MU839013">
    <property type="protein sequence ID" value="KAK1766006.1"/>
    <property type="molecule type" value="Genomic_DNA"/>
</dbReference>
<sequence>MDTAAGIRWSNADMKKLSKRSSVMGLTPWLWTMPEQRYIAAQNGRLDLLRLFLNYPGFDIDLEDNNGRTALFHAAMRGHDLVVSALLSRDTRRASEVEEEEPFVGPLFGNLTGNVQDCFGALPIFAAARNGHTQVVETLLFADPSCLQHKDWFGHKLGLVGVQEREKRACPHPARICRATWHKNPNTRPCLGEQPDRIRPE</sequence>
<dbReference type="Gene3D" id="1.25.40.20">
    <property type="entry name" value="Ankyrin repeat-containing domain"/>
    <property type="match status" value="1"/>
</dbReference>
<protein>
    <submittedName>
        <fullName evidence="3">Uncharacterized protein</fullName>
    </submittedName>
</protein>
<evidence type="ECO:0000256" key="2">
    <source>
        <dbReference type="ARBA" id="ARBA00023043"/>
    </source>
</evidence>
<dbReference type="PANTHER" id="PTHR24166:SF48">
    <property type="entry name" value="PROTEIN VAPYRIN"/>
    <property type="match status" value="1"/>
</dbReference>
<evidence type="ECO:0000256" key="1">
    <source>
        <dbReference type="ARBA" id="ARBA00022737"/>
    </source>
</evidence>
<keyword evidence="4" id="KW-1185">Reference proteome</keyword>
<accession>A0AAJ0BXB9</accession>
<organism evidence="3 4">
    <name type="scientific">Phialemonium atrogriseum</name>
    <dbReference type="NCBI Taxonomy" id="1093897"/>
    <lineage>
        <taxon>Eukaryota</taxon>
        <taxon>Fungi</taxon>
        <taxon>Dikarya</taxon>
        <taxon>Ascomycota</taxon>
        <taxon>Pezizomycotina</taxon>
        <taxon>Sordariomycetes</taxon>
        <taxon>Sordariomycetidae</taxon>
        <taxon>Cephalothecales</taxon>
        <taxon>Cephalothecaceae</taxon>
        <taxon>Phialemonium</taxon>
    </lineage>
</organism>
<keyword evidence="2" id="KW-0040">ANK repeat</keyword>
<evidence type="ECO:0000313" key="4">
    <source>
        <dbReference type="Proteomes" id="UP001244011"/>
    </source>
</evidence>
<comment type="caution">
    <text evidence="3">The sequence shown here is derived from an EMBL/GenBank/DDBJ whole genome shotgun (WGS) entry which is preliminary data.</text>
</comment>
<dbReference type="Proteomes" id="UP001244011">
    <property type="component" value="Unassembled WGS sequence"/>
</dbReference>
<dbReference type="GeneID" id="85305189"/>
<dbReference type="Pfam" id="PF12796">
    <property type="entry name" value="Ank_2"/>
    <property type="match status" value="1"/>
</dbReference>
<name>A0AAJ0BXB9_9PEZI</name>
<dbReference type="PANTHER" id="PTHR24166">
    <property type="entry name" value="ROLLING PEBBLES, ISOFORM B"/>
    <property type="match status" value="1"/>
</dbReference>
<dbReference type="InterPro" id="IPR002110">
    <property type="entry name" value="Ankyrin_rpt"/>
</dbReference>
<dbReference type="SMART" id="SM00248">
    <property type="entry name" value="ANK"/>
    <property type="match status" value="3"/>
</dbReference>